<evidence type="ECO:0000256" key="2">
    <source>
        <dbReference type="ARBA" id="ARBA00022692"/>
    </source>
</evidence>
<keyword evidence="6" id="KW-0961">Cell wall biogenesis/degradation</keyword>
<comment type="caution">
    <text evidence="8">The sequence shown here is derived from an EMBL/GenBank/DDBJ whole genome shotgun (WGS) entry which is preliminary data.</text>
</comment>
<evidence type="ECO:0000256" key="5">
    <source>
        <dbReference type="ARBA" id="ARBA00023239"/>
    </source>
</evidence>
<proteinExistence type="predicted"/>
<accession>A0A9D2QIX0</accession>
<sequence>MSSSRSRKHAKKKQEAAGNAVYTVVKIVVVVLIVMVIYRLGSMAYTYGERIFGEPAMAEAPGTDISITVEETDSVRDVAEKLEQAGLIRDAGLFVIQERLVGFKSGLQPGTYTLNTSQTPEEMIEILSASQTEEE</sequence>
<dbReference type="GO" id="GO:0071555">
    <property type="term" value="P:cell wall organization"/>
    <property type="evidence" value="ECO:0007669"/>
    <property type="project" value="UniProtKB-KW"/>
</dbReference>
<dbReference type="Pfam" id="PF02618">
    <property type="entry name" value="YceG"/>
    <property type="match status" value="1"/>
</dbReference>
<organism evidence="8 9">
    <name type="scientific">Candidatus Eisenbergiella intestinigallinarum</name>
    <dbReference type="NCBI Taxonomy" id="2838549"/>
    <lineage>
        <taxon>Bacteria</taxon>
        <taxon>Bacillati</taxon>
        <taxon>Bacillota</taxon>
        <taxon>Clostridia</taxon>
        <taxon>Lachnospirales</taxon>
        <taxon>Lachnospiraceae</taxon>
        <taxon>Eisenbergiella</taxon>
    </lineage>
</organism>
<keyword evidence="3 7" id="KW-1133">Transmembrane helix</keyword>
<dbReference type="PANTHER" id="PTHR30518:SF2">
    <property type="entry name" value="ENDOLYTIC MUREIN TRANSGLYCOSYLASE"/>
    <property type="match status" value="1"/>
</dbReference>
<keyword evidence="4 7" id="KW-0472">Membrane</keyword>
<evidence type="ECO:0000313" key="8">
    <source>
        <dbReference type="EMBL" id="HJC86918.1"/>
    </source>
</evidence>
<evidence type="ECO:0000256" key="4">
    <source>
        <dbReference type="ARBA" id="ARBA00023136"/>
    </source>
</evidence>
<keyword evidence="1" id="KW-1003">Cell membrane</keyword>
<gene>
    <name evidence="8" type="ORF">H9926_02755</name>
</gene>
<name>A0A9D2QIX0_9FIRM</name>
<dbReference type="Proteomes" id="UP000823922">
    <property type="component" value="Unassembled WGS sequence"/>
</dbReference>
<protein>
    <submittedName>
        <fullName evidence="8">Endolytic transglycosylase MltG</fullName>
    </submittedName>
</protein>
<evidence type="ECO:0000256" key="6">
    <source>
        <dbReference type="ARBA" id="ARBA00023316"/>
    </source>
</evidence>
<dbReference type="GO" id="GO:0016829">
    <property type="term" value="F:lyase activity"/>
    <property type="evidence" value="ECO:0007669"/>
    <property type="project" value="UniProtKB-KW"/>
</dbReference>
<feature type="transmembrane region" description="Helical" evidence="7">
    <location>
        <begin position="20"/>
        <end position="41"/>
    </location>
</feature>
<keyword evidence="5" id="KW-0456">Lyase</keyword>
<keyword evidence="2 7" id="KW-0812">Transmembrane</keyword>
<dbReference type="AlphaFoldDB" id="A0A9D2QIX0"/>
<evidence type="ECO:0000256" key="3">
    <source>
        <dbReference type="ARBA" id="ARBA00022989"/>
    </source>
</evidence>
<dbReference type="InterPro" id="IPR003770">
    <property type="entry name" value="MLTG-like"/>
</dbReference>
<dbReference type="PANTHER" id="PTHR30518">
    <property type="entry name" value="ENDOLYTIC MUREIN TRANSGLYCOSYLASE"/>
    <property type="match status" value="1"/>
</dbReference>
<evidence type="ECO:0000256" key="7">
    <source>
        <dbReference type="SAM" id="Phobius"/>
    </source>
</evidence>
<reference evidence="8" key="2">
    <citation type="submission" date="2021-04" db="EMBL/GenBank/DDBJ databases">
        <authorList>
            <person name="Gilroy R."/>
        </authorList>
    </citation>
    <scope>NUCLEOTIDE SEQUENCE</scope>
    <source>
        <strain evidence="8">ChiBcec1-1630</strain>
    </source>
</reference>
<dbReference type="EMBL" id="DWVS01000063">
    <property type="protein sequence ID" value="HJC86918.1"/>
    <property type="molecule type" value="Genomic_DNA"/>
</dbReference>
<evidence type="ECO:0000313" key="9">
    <source>
        <dbReference type="Proteomes" id="UP000823922"/>
    </source>
</evidence>
<evidence type="ECO:0000256" key="1">
    <source>
        <dbReference type="ARBA" id="ARBA00022475"/>
    </source>
</evidence>
<dbReference type="Gene3D" id="3.30.1490.480">
    <property type="entry name" value="Endolytic murein transglycosylase"/>
    <property type="match status" value="1"/>
</dbReference>
<reference evidence="8" key="1">
    <citation type="journal article" date="2021" name="PeerJ">
        <title>Extensive microbial diversity within the chicken gut microbiome revealed by metagenomics and culture.</title>
        <authorList>
            <person name="Gilroy R."/>
            <person name="Ravi A."/>
            <person name="Getino M."/>
            <person name="Pursley I."/>
            <person name="Horton D.L."/>
            <person name="Alikhan N.F."/>
            <person name="Baker D."/>
            <person name="Gharbi K."/>
            <person name="Hall N."/>
            <person name="Watson M."/>
            <person name="Adriaenssens E.M."/>
            <person name="Foster-Nyarko E."/>
            <person name="Jarju S."/>
            <person name="Secka A."/>
            <person name="Antonio M."/>
            <person name="Oren A."/>
            <person name="Chaudhuri R.R."/>
            <person name="La Ragione R."/>
            <person name="Hildebrand F."/>
            <person name="Pallen M.J."/>
        </authorList>
    </citation>
    <scope>NUCLEOTIDE SEQUENCE</scope>
    <source>
        <strain evidence="8">ChiBcec1-1630</strain>
    </source>
</reference>